<evidence type="ECO:0000256" key="1">
    <source>
        <dbReference type="SAM" id="SignalP"/>
    </source>
</evidence>
<keyword evidence="3" id="KW-1185">Reference proteome</keyword>
<protein>
    <submittedName>
        <fullName evidence="2">Uncharacterized protein</fullName>
    </submittedName>
</protein>
<name>A0ABX8TEZ3_9CAUL</name>
<evidence type="ECO:0000313" key="3">
    <source>
        <dbReference type="Proteomes" id="UP000824334"/>
    </source>
</evidence>
<accession>A0ABX8TEZ3</accession>
<sequence length="51" mass="4884">MKNAFAIAGLILLASGTAAFAASPETVLHAVASCCDALAACCQGGTAPCCP</sequence>
<dbReference type="GeneID" id="94375895"/>
<dbReference type="EMBL" id="CP080034">
    <property type="protein sequence ID" value="QYC09234.1"/>
    <property type="molecule type" value="Genomic_DNA"/>
</dbReference>
<feature type="signal peptide" evidence="1">
    <location>
        <begin position="1"/>
        <end position="21"/>
    </location>
</feature>
<keyword evidence="1" id="KW-0732">Signal</keyword>
<gene>
    <name evidence="2" type="ORF">KWG56_11485</name>
</gene>
<proteinExistence type="predicted"/>
<dbReference type="Proteomes" id="UP000824334">
    <property type="component" value="Chromosome"/>
</dbReference>
<feature type="chain" id="PRO_5046838386" evidence="1">
    <location>
        <begin position="22"/>
        <end position="51"/>
    </location>
</feature>
<dbReference type="RefSeq" id="WP_219354858.1">
    <property type="nucleotide sequence ID" value="NZ_CBFGPT010000005.1"/>
</dbReference>
<evidence type="ECO:0000313" key="2">
    <source>
        <dbReference type="EMBL" id="QYC09234.1"/>
    </source>
</evidence>
<reference evidence="2 3" key="1">
    <citation type="submission" date="2021-07" db="EMBL/GenBank/DDBJ databases">
        <title>Isolation and characterization of bacteria from a gold mining with a capacity of golden bioaccumulation.</title>
        <authorList>
            <person name="Yang X.J."/>
        </authorList>
    </citation>
    <scope>NUCLEOTIDE SEQUENCE [LARGE SCALE GENOMIC DNA]</scope>
    <source>
        <strain evidence="2 3">Au29</strain>
    </source>
</reference>
<organism evidence="2 3">
    <name type="scientific">Brevundimonas nasdae</name>
    <dbReference type="NCBI Taxonomy" id="172043"/>
    <lineage>
        <taxon>Bacteria</taxon>
        <taxon>Pseudomonadati</taxon>
        <taxon>Pseudomonadota</taxon>
        <taxon>Alphaproteobacteria</taxon>
        <taxon>Caulobacterales</taxon>
        <taxon>Caulobacteraceae</taxon>
        <taxon>Brevundimonas</taxon>
    </lineage>
</organism>